<reference evidence="1 2" key="1">
    <citation type="journal article" date="2024" name="G3 (Bethesda)">
        <title>Genome assembly of Hibiscus sabdariffa L. provides insights into metabolisms of medicinal natural products.</title>
        <authorList>
            <person name="Kim T."/>
        </authorList>
    </citation>
    <scope>NUCLEOTIDE SEQUENCE [LARGE SCALE GENOMIC DNA]</scope>
    <source>
        <strain evidence="1">TK-2024</strain>
        <tissue evidence="1">Old leaves</tissue>
    </source>
</reference>
<evidence type="ECO:0000313" key="1">
    <source>
        <dbReference type="EMBL" id="KAK8488799.1"/>
    </source>
</evidence>
<evidence type="ECO:0000313" key="2">
    <source>
        <dbReference type="Proteomes" id="UP001472677"/>
    </source>
</evidence>
<organism evidence="1 2">
    <name type="scientific">Hibiscus sabdariffa</name>
    <name type="common">roselle</name>
    <dbReference type="NCBI Taxonomy" id="183260"/>
    <lineage>
        <taxon>Eukaryota</taxon>
        <taxon>Viridiplantae</taxon>
        <taxon>Streptophyta</taxon>
        <taxon>Embryophyta</taxon>
        <taxon>Tracheophyta</taxon>
        <taxon>Spermatophyta</taxon>
        <taxon>Magnoliopsida</taxon>
        <taxon>eudicotyledons</taxon>
        <taxon>Gunneridae</taxon>
        <taxon>Pentapetalae</taxon>
        <taxon>rosids</taxon>
        <taxon>malvids</taxon>
        <taxon>Malvales</taxon>
        <taxon>Malvaceae</taxon>
        <taxon>Malvoideae</taxon>
        <taxon>Hibiscus</taxon>
    </lineage>
</organism>
<comment type="caution">
    <text evidence="1">The sequence shown here is derived from an EMBL/GenBank/DDBJ whole genome shotgun (WGS) entry which is preliminary data.</text>
</comment>
<proteinExistence type="predicted"/>
<dbReference type="PANTHER" id="PTHR33710">
    <property type="entry name" value="BNAC02G09200D PROTEIN"/>
    <property type="match status" value="1"/>
</dbReference>
<accession>A0ABR2A6Z3</accession>
<name>A0ABR2A6Z3_9ROSI</name>
<dbReference type="Proteomes" id="UP001472677">
    <property type="component" value="Unassembled WGS sequence"/>
</dbReference>
<sequence length="224" mass="26449">MRMKMDESFYVNLVGIAGGLALWWSNDVNVAILKSGKHFIDTRASFNEDEEWFMNFIYGLPYVDEKQAKWYYDFMDYSCLLELPIKVGTFMWSNHRGEDEPILEKLDRILVSLECSRSFPKDIGALDVAIASDHAPIFLFLKGMNKRIKKKDFKFETKWLLEKDCLDKVEESWLQVSNSNGNLCFGRKLNKTRVKLRKWSKLKRRLVKVKEEEMKERIKILQGK</sequence>
<evidence type="ECO:0008006" key="3">
    <source>
        <dbReference type="Google" id="ProtNLM"/>
    </source>
</evidence>
<protein>
    <recommendedName>
        <fullName evidence="3">Reverse transcriptase</fullName>
    </recommendedName>
</protein>
<dbReference type="PANTHER" id="PTHR33710:SF71">
    <property type="entry name" value="ENDONUCLEASE_EXONUCLEASE_PHOSPHATASE DOMAIN-CONTAINING PROTEIN"/>
    <property type="match status" value="1"/>
</dbReference>
<gene>
    <name evidence="1" type="ORF">V6N12_020263</name>
</gene>
<dbReference type="EMBL" id="JBBPBM010000973">
    <property type="protein sequence ID" value="KAK8488799.1"/>
    <property type="molecule type" value="Genomic_DNA"/>
</dbReference>
<keyword evidence="2" id="KW-1185">Reference proteome</keyword>
<dbReference type="SUPFAM" id="SSF56219">
    <property type="entry name" value="DNase I-like"/>
    <property type="match status" value="1"/>
</dbReference>
<dbReference type="InterPro" id="IPR036691">
    <property type="entry name" value="Endo/exonu/phosph_ase_sf"/>
</dbReference>